<dbReference type="EMBL" id="JALIDZ010000007">
    <property type="protein sequence ID" value="MCT8973387.1"/>
    <property type="molecule type" value="Genomic_DNA"/>
</dbReference>
<dbReference type="AlphaFoldDB" id="A0AAW5R205"/>
<keyword evidence="4" id="KW-1185">Reference proteome</keyword>
<feature type="region of interest" description="Disordered" evidence="1">
    <location>
        <begin position="146"/>
        <end position="166"/>
    </location>
</feature>
<comment type="caution">
    <text evidence="3">The sequence shown here is derived from an EMBL/GenBank/DDBJ whole genome shotgun (WGS) entry which is preliminary data.</text>
</comment>
<dbReference type="Proteomes" id="UP001320898">
    <property type="component" value="Unassembled WGS sequence"/>
</dbReference>
<sequence length="304" mass="31322">MRSGANSVCRTCVLATAAMVVVLGVAAVDPGRAQGQAQAQTQNRAQDRAQDQAATASSLPPLDGERISAAAARNKLVVFDAAIAGGKLMVRGVASEPGQLVRLDGRYRTRSDERQYFEFAHVYLPDDCIVRLRAGNRRARAVVQNCGPRGRKGRPGARGAAGGPGPAGASGIAGTYGFSGQVGPIAGGPSEPPVFAGETVDLTVTDGQRILGAAQAALGLTGDKTSAGRVGLCYQSLPDGPVQDVNGSDFLLVTFTAERQIYSAGGSVQVPPGPYRIGFCVQNLGDAPLDDNDVAQGWVMVTSE</sequence>
<dbReference type="RefSeq" id="WP_261616958.1">
    <property type="nucleotide sequence ID" value="NZ_JALIDZ010000007.1"/>
</dbReference>
<proteinExistence type="predicted"/>
<accession>A0AAW5R205</accession>
<organism evidence="3 4">
    <name type="scientific">Microbaculum marinisediminis</name>
    <dbReference type="NCBI Taxonomy" id="2931392"/>
    <lineage>
        <taxon>Bacteria</taxon>
        <taxon>Pseudomonadati</taxon>
        <taxon>Pseudomonadota</taxon>
        <taxon>Alphaproteobacteria</taxon>
        <taxon>Hyphomicrobiales</taxon>
        <taxon>Tepidamorphaceae</taxon>
        <taxon>Microbaculum</taxon>
    </lineage>
</organism>
<gene>
    <name evidence="3" type="ORF">MUB46_16115</name>
</gene>
<keyword evidence="2" id="KW-0732">Signal</keyword>
<evidence type="ECO:0000256" key="1">
    <source>
        <dbReference type="SAM" id="MobiDB-lite"/>
    </source>
</evidence>
<evidence type="ECO:0008006" key="5">
    <source>
        <dbReference type="Google" id="ProtNLM"/>
    </source>
</evidence>
<evidence type="ECO:0000256" key="2">
    <source>
        <dbReference type="SAM" id="SignalP"/>
    </source>
</evidence>
<evidence type="ECO:0000313" key="4">
    <source>
        <dbReference type="Proteomes" id="UP001320898"/>
    </source>
</evidence>
<name>A0AAW5R205_9HYPH</name>
<reference evidence="3 4" key="1">
    <citation type="submission" date="2022-04" db="EMBL/GenBank/DDBJ databases">
        <authorList>
            <person name="Ye Y.-Q."/>
            <person name="Du Z.-J."/>
        </authorList>
    </citation>
    <scope>NUCLEOTIDE SEQUENCE [LARGE SCALE GENOMIC DNA]</scope>
    <source>
        <strain evidence="3 4">A6E488</strain>
    </source>
</reference>
<evidence type="ECO:0000313" key="3">
    <source>
        <dbReference type="EMBL" id="MCT8973387.1"/>
    </source>
</evidence>
<feature type="chain" id="PRO_5043543320" description="Collagen triple helix repeat-containing protein" evidence="2">
    <location>
        <begin position="28"/>
        <end position="304"/>
    </location>
</feature>
<protein>
    <recommendedName>
        <fullName evidence="5">Collagen triple helix repeat-containing protein</fullName>
    </recommendedName>
</protein>
<feature type="signal peptide" evidence="2">
    <location>
        <begin position="1"/>
        <end position="27"/>
    </location>
</feature>